<sequence>MSKLKYMLGALGLSMALIMAGCGAAGGSQNTDSSVAAEESSTSAETAEKADDSQADASADQEEEKEPSHDLTGADAEGYIHDASYETRANAAAGSLEQPYGRYRLKDADGVFYYFDGEGTCYYVQKGTYSFSHDASTDGTDEDMISMQFDVQENPTNYIIDEEDGQLMIRTTYSGKEAETQVAMNLMDGTDGIAAMEPFEGIYTVYGSDVYRYEFHADGSFYLILEENYSLDGNKVTLNAFEREFSYEYAENGGNLELSGDGTTIATLIPMDL</sequence>
<protein>
    <submittedName>
        <fullName evidence="3">Uncharacterized protein</fullName>
    </submittedName>
</protein>
<evidence type="ECO:0000313" key="3">
    <source>
        <dbReference type="EMBL" id="MSD16255.1"/>
    </source>
</evidence>
<comment type="caution">
    <text evidence="3">The sequence shown here is derived from an EMBL/GenBank/DDBJ whole genome shotgun (WGS) entry which is preliminary data.</text>
</comment>
<accession>A0A844E0K6</accession>
<evidence type="ECO:0000313" key="4">
    <source>
        <dbReference type="Proteomes" id="UP000431304"/>
    </source>
</evidence>
<feature type="chain" id="PRO_5038657727" evidence="2">
    <location>
        <begin position="25"/>
        <end position="273"/>
    </location>
</feature>
<name>A0A844E0K6_EUBRA</name>
<dbReference type="AlphaFoldDB" id="A0A844E0K6"/>
<dbReference type="PROSITE" id="PS51257">
    <property type="entry name" value="PROKAR_LIPOPROTEIN"/>
    <property type="match status" value="1"/>
</dbReference>
<dbReference type="RefSeq" id="WP_154314669.1">
    <property type="nucleotide sequence ID" value="NZ_WKRA01000013.1"/>
</dbReference>
<dbReference type="Proteomes" id="UP000431304">
    <property type="component" value="Unassembled WGS sequence"/>
</dbReference>
<organism evidence="3 4">
    <name type="scientific">Eubacterium ramulus</name>
    <dbReference type="NCBI Taxonomy" id="39490"/>
    <lineage>
        <taxon>Bacteria</taxon>
        <taxon>Bacillati</taxon>
        <taxon>Bacillota</taxon>
        <taxon>Clostridia</taxon>
        <taxon>Eubacteriales</taxon>
        <taxon>Eubacteriaceae</taxon>
        <taxon>Eubacterium</taxon>
    </lineage>
</organism>
<evidence type="ECO:0000256" key="2">
    <source>
        <dbReference type="SAM" id="SignalP"/>
    </source>
</evidence>
<evidence type="ECO:0000256" key="1">
    <source>
        <dbReference type="SAM" id="MobiDB-lite"/>
    </source>
</evidence>
<gene>
    <name evidence="3" type="ORF">GKE72_09270</name>
</gene>
<dbReference type="EMBL" id="WKRA01000013">
    <property type="protein sequence ID" value="MSD16255.1"/>
    <property type="molecule type" value="Genomic_DNA"/>
</dbReference>
<feature type="signal peptide" evidence="2">
    <location>
        <begin position="1"/>
        <end position="24"/>
    </location>
</feature>
<proteinExistence type="predicted"/>
<keyword evidence="2" id="KW-0732">Signal</keyword>
<reference evidence="3 4" key="1">
    <citation type="journal article" date="2019" name="Nat. Med.">
        <title>A library of human gut bacterial isolates paired with longitudinal multiomics data enables mechanistic microbiome research.</title>
        <authorList>
            <person name="Poyet M."/>
            <person name="Groussin M."/>
            <person name="Gibbons S.M."/>
            <person name="Avila-Pacheco J."/>
            <person name="Jiang X."/>
            <person name="Kearney S.M."/>
            <person name="Perrotta A.R."/>
            <person name="Berdy B."/>
            <person name="Zhao S."/>
            <person name="Lieberman T.D."/>
            <person name="Swanson P.K."/>
            <person name="Smith M."/>
            <person name="Roesemann S."/>
            <person name="Alexander J.E."/>
            <person name="Rich S.A."/>
            <person name="Livny J."/>
            <person name="Vlamakis H."/>
            <person name="Clish C."/>
            <person name="Bullock K."/>
            <person name="Deik A."/>
            <person name="Scott J."/>
            <person name="Pierce K.A."/>
            <person name="Xavier R.J."/>
            <person name="Alm E.J."/>
        </authorList>
    </citation>
    <scope>NUCLEOTIDE SEQUENCE [LARGE SCALE GENOMIC DNA]</scope>
    <source>
        <strain evidence="3 4">BIOML-A3</strain>
    </source>
</reference>
<feature type="region of interest" description="Disordered" evidence="1">
    <location>
        <begin position="28"/>
        <end position="74"/>
    </location>
</feature>
<feature type="compositionally biased region" description="Low complexity" evidence="1">
    <location>
        <begin position="33"/>
        <end position="45"/>
    </location>
</feature>